<feature type="transmembrane region" description="Helical" evidence="2">
    <location>
        <begin position="189"/>
        <end position="208"/>
    </location>
</feature>
<evidence type="ECO:0000256" key="2">
    <source>
        <dbReference type="SAM" id="Phobius"/>
    </source>
</evidence>
<keyword evidence="2" id="KW-0472">Membrane</keyword>
<dbReference type="OrthoDB" id="3358048at2759"/>
<feature type="region of interest" description="Disordered" evidence="1">
    <location>
        <begin position="105"/>
        <end position="149"/>
    </location>
</feature>
<reference evidence="3" key="1">
    <citation type="journal article" date="2020" name="Stud. Mycol.">
        <title>101 Dothideomycetes genomes: a test case for predicting lifestyles and emergence of pathogens.</title>
        <authorList>
            <person name="Haridas S."/>
            <person name="Albert R."/>
            <person name="Binder M."/>
            <person name="Bloem J."/>
            <person name="Labutti K."/>
            <person name="Salamov A."/>
            <person name="Andreopoulos B."/>
            <person name="Baker S."/>
            <person name="Barry K."/>
            <person name="Bills G."/>
            <person name="Bluhm B."/>
            <person name="Cannon C."/>
            <person name="Castanera R."/>
            <person name="Culley D."/>
            <person name="Daum C."/>
            <person name="Ezra D."/>
            <person name="Gonzalez J."/>
            <person name="Henrissat B."/>
            <person name="Kuo A."/>
            <person name="Liang C."/>
            <person name="Lipzen A."/>
            <person name="Lutzoni F."/>
            <person name="Magnuson J."/>
            <person name="Mondo S."/>
            <person name="Nolan M."/>
            <person name="Ohm R."/>
            <person name="Pangilinan J."/>
            <person name="Park H.-J."/>
            <person name="Ramirez L."/>
            <person name="Alfaro M."/>
            <person name="Sun H."/>
            <person name="Tritt A."/>
            <person name="Yoshinaga Y."/>
            <person name="Zwiers L.-H."/>
            <person name="Turgeon B."/>
            <person name="Goodwin S."/>
            <person name="Spatafora J."/>
            <person name="Crous P."/>
            <person name="Grigoriev I."/>
        </authorList>
    </citation>
    <scope>NUCLEOTIDE SEQUENCE</scope>
    <source>
        <strain evidence="3">CBS 109.77</strain>
    </source>
</reference>
<feature type="compositionally biased region" description="Basic and acidic residues" evidence="1">
    <location>
        <begin position="112"/>
        <end position="121"/>
    </location>
</feature>
<keyword evidence="2" id="KW-0812">Transmembrane</keyword>
<gene>
    <name evidence="3" type="ORF">K505DRAFT_407589</name>
</gene>
<keyword evidence="4" id="KW-1185">Reference proteome</keyword>
<evidence type="ECO:0000313" key="3">
    <source>
        <dbReference type="EMBL" id="KAF2794355.1"/>
    </source>
</evidence>
<dbReference type="Proteomes" id="UP000799757">
    <property type="component" value="Unassembled WGS sequence"/>
</dbReference>
<dbReference type="EMBL" id="MU001894">
    <property type="protein sequence ID" value="KAF2794355.1"/>
    <property type="molecule type" value="Genomic_DNA"/>
</dbReference>
<proteinExistence type="predicted"/>
<evidence type="ECO:0000256" key="1">
    <source>
        <dbReference type="SAM" id="MobiDB-lite"/>
    </source>
</evidence>
<evidence type="ECO:0000313" key="4">
    <source>
        <dbReference type="Proteomes" id="UP000799757"/>
    </source>
</evidence>
<sequence>MAATRLRRTFHYPADSEDEDAVEEGMDEQDQATLLSTLSTQDTSSTRLYTQLLLALPLIPALLYLPRLSSLSTCTSSILSIISLLASAYTLYYLPLPPVRIRVTNVSSSSSDGKERREGKGKSTSKRRSMARTATGFSSAAPRHETPPVPYISDETTALLRTYIVPFNATLCVASALHELWQARDWSQGVMIGGGYIPGFVMGVVMWARRELRVVDLGELERLRYRSKGT</sequence>
<organism evidence="3 4">
    <name type="scientific">Melanomma pulvis-pyrius CBS 109.77</name>
    <dbReference type="NCBI Taxonomy" id="1314802"/>
    <lineage>
        <taxon>Eukaryota</taxon>
        <taxon>Fungi</taxon>
        <taxon>Dikarya</taxon>
        <taxon>Ascomycota</taxon>
        <taxon>Pezizomycotina</taxon>
        <taxon>Dothideomycetes</taxon>
        <taxon>Pleosporomycetidae</taxon>
        <taxon>Pleosporales</taxon>
        <taxon>Melanommataceae</taxon>
        <taxon>Melanomma</taxon>
    </lineage>
</organism>
<feature type="transmembrane region" description="Helical" evidence="2">
    <location>
        <begin position="77"/>
        <end position="94"/>
    </location>
</feature>
<keyword evidence="2" id="KW-1133">Transmembrane helix</keyword>
<name>A0A6A6XEM7_9PLEO</name>
<accession>A0A6A6XEM7</accession>
<feature type="transmembrane region" description="Helical" evidence="2">
    <location>
        <begin position="158"/>
        <end position="177"/>
    </location>
</feature>
<protein>
    <submittedName>
        <fullName evidence="3">Uncharacterized protein</fullName>
    </submittedName>
</protein>
<dbReference type="AlphaFoldDB" id="A0A6A6XEM7"/>
<feature type="transmembrane region" description="Helical" evidence="2">
    <location>
        <begin position="48"/>
        <end position="65"/>
    </location>
</feature>